<gene>
    <name evidence="2" type="ORF">PC113_g12685</name>
    <name evidence="3" type="ORF">PC115_g12236</name>
    <name evidence="4" type="ORF">PC118_g12813</name>
</gene>
<dbReference type="EMBL" id="RCMI01000404">
    <property type="protein sequence ID" value="KAG2912747.1"/>
    <property type="molecule type" value="Genomic_DNA"/>
</dbReference>
<proteinExistence type="predicted"/>
<dbReference type="Proteomes" id="UP000697107">
    <property type="component" value="Unassembled WGS sequence"/>
</dbReference>
<dbReference type="Proteomes" id="UP000774804">
    <property type="component" value="Unassembled WGS sequence"/>
</dbReference>
<accession>A0A8T0YZR6</accession>
<dbReference type="AlphaFoldDB" id="A0A8T0YZR6"/>
<organism evidence="2 5">
    <name type="scientific">Phytophthora cactorum</name>
    <dbReference type="NCBI Taxonomy" id="29920"/>
    <lineage>
        <taxon>Eukaryota</taxon>
        <taxon>Sar</taxon>
        <taxon>Stramenopiles</taxon>
        <taxon>Oomycota</taxon>
        <taxon>Peronosporomycetes</taxon>
        <taxon>Peronosporales</taxon>
        <taxon>Peronosporaceae</taxon>
        <taxon>Phytophthora</taxon>
    </lineage>
</organism>
<dbReference type="EMBL" id="RCML01000422">
    <property type="protein sequence ID" value="KAG2977537.1"/>
    <property type="molecule type" value="Genomic_DNA"/>
</dbReference>
<evidence type="ECO:0000313" key="2">
    <source>
        <dbReference type="EMBL" id="KAG2855158.1"/>
    </source>
</evidence>
<evidence type="ECO:0000313" key="5">
    <source>
        <dbReference type="Proteomes" id="UP000735874"/>
    </source>
</evidence>
<name>A0A8T0YZR6_9STRA</name>
<evidence type="ECO:0000313" key="4">
    <source>
        <dbReference type="EMBL" id="KAG2977537.1"/>
    </source>
</evidence>
<feature type="region of interest" description="Disordered" evidence="1">
    <location>
        <begin position="14"/>
        <end position="70"/>
    </location>
</feature>
<sequence>MALYTTELQKLKRAAGRSGHASRGATGQASAGRLGEQQHAVEMLQDASASNTSPSRSNMTPARSCTASQQAKRHRRAAIVYDVWWISQTNQHYLLASYFRSSVALTQGVKLKTLLCSSVAPGQPVALFEYAHRWSAMKTSAPFLPYLVDSFETTKRRTTAAPERVLLLHFEVLNLWIERLGCSTACLTGVHRTTGQQPGEELRLPFPDKMYDDQDRVPPAFSLLLVGTH</sequence>
<evidence type="ECO:0000313" key="3">
    <source>
        <dbReference type="EMBL" id="KAG2912747.1"/>
    </source>
</evidence>
<feature type="compositionally biased region" description="Polar residues" evidence="1">
    <location>
        <begin position="47"/>
        <end position="70"/>
    </location>
</feature>
<protein>
    <submittedName>
        <fullName evidence="2">Uncharacterized protein</fullName>
    </submittedName>
</protein>
<dbReference type="Proteomes" id="UP000735874">
    <property type="component" value="Unassembled WGS sequence"/>
</dbReference>
<comment type="caution">
    <text evidence="2">The sequence shown here is derived from an EMBL/GenBank/DDBJ whole genome shotgun (WGS) entry which is preliminary data.</text>
</comment>
<dbReference type="EMBL" id="RCMG01000390">
    <property type="protein sequence ID" value="KAG2855158.1"/>
    <property type="molecule type" value="Genomic_DNA"/>
</dbReference>
<feature type="compositionally biased region" description="Low complexity" evidence="1">
    <location>
        <begin position="16"/>
        <end position="27"/>
    </location>
</feature>
<reference evidence="2" key="1">
    <citation type="submission" date="2018-10" db="EMBL/GenBank/DDBJ databases">
        <title>Effector identification in a new, highly contiguous assembly of the strawberry crown rot pathogen Phytophthora cactorum.</title>
        <authorList>
            <person name="Armitage A.D."/>
            <person name="Nellist C.F."/>
            <person name="Bates H."/>
            <person name="Vickerstaff R.J."/>
            <person name="Harrison R.J."/>
        </authorList>
    </citation>
    <scope>NUCLEOTIDE SEQUENCE</scope>
    <source>
        <strain evidence="2">15-7</strain>
        <strain evidence="3">4032</strain>
        <strain evidence="4">P415</strain>
    </source>
</reference>
<evidence type="ECO:0000256" key="1">
    <source>
        <dbReference type="SAM" id="MobiDB-lite"/>
    </source>
</evidence>